<feature type="transmembrane region" description="Helical" evidence="2">
    <location>
        <begin position="21"/>
        <end position="38"/>
    </location>
</feature>
<feature type="compositionally biased region" description="Basic and acidic residues" evidence="1">
    <location>
        <begin position="77"/>
        <end position="90"/>
    </location>
</feature>
<evidence type="ECO:0000256" key="1">
    <source>
        <dbReference type="SAM" id="MobiDB-lite"/>
    </source>
</evidence>
<name>A0ABT7ZE39_9ACTN</name>
<proteinExistence type="predicted"/>
<evidence type="ECO:0000313" key="3">
    <source>
        <dbReference type="EMBL" id="MDN3297700.1"/>
    </source>
</evidence>
<evidence type="ECO:0000313" key="4">
    <source>
        <dbReference type="Proteomes" id="UP001174050"/>
    </source>
</evidence>
<feature type="compositionally biased region" description="Gly residues" evidence="1">
    <location>
        <begin position="98"/>
        <end position="144"/>
    </location>
</feature>
<keyword evidence="4" id="KW-1185">Reference proteome</keyword>
<accession>A0ABT7ZE39</accession>
<keyword evidence="2" id="KW-1133">Transmembrane helix</keyword>
<reference evidence="3" key="1">
    <citation type="submission" date="2023-06" db="EMBL/GenBank/DDBJ databases">
        <title>WGS-Sequencing of Streptomyces ficellus isolate 21 collected from sand in Gara Djebilet Iron Mine in Algeria.</title>
        <authorList>
            <person name="Zegers G.P."/>
            <person name="Gomez A."/>
            <person name="Gueddou A."/>
            <person name="Zahara A.F."/>
            <person name="Worth M."/>
            <person name="Sevigny J.L."/>
            <person name="Tisa L."/>
        </authorList>
    </citation>
    <scope>NUCLEOTIDE SEQUENCE</scope>
    <source>
        <strain evidence="3">AS11</strain>
    </source>
</reference>
<feature type="region of interest" description="Disordered" evidence="1">
    <location>
        <begin position="41"/>
        <end position="160"/>
    </location>
</feature>
<evidence type="ECO:0008006" key="5">
    <source>
        <dbReference type="Google" id="ProtNLM"/>
    </source>
</evidence>
<organism evidence="3 4">
    <name type="scientific">Streptomyces ficellus</name>
    <dbReference type="NCBI Taxonomy" id="1977088"/>
    <lineage>
        <taxon>Bacteria</taxon>
        <taxon>Bacillati</taxon>
        <taxon>Actinomycetota</taxon>
        <taxon>Actinomycetes</taxon>
        <taxon>Kitasatosporales</taxon>
        <taxon>Streptomycetaceae</taxon>
        <taxon>Streptomyces</taxon>
    </lineage>
</organism>
<sequence>MGSLRNPVGPLPSSIYWRRRAVAASLVVLLALLIVWIVSPGDDDGKKGGGSSNGSSPAPSITPGPSQSGPAISEQPGGRDESGSGEDSGKNGDTSSQGGSGGSGGDGSGTDAGTGSGSGAGSGADTGSGGSGTGADTGSGGGSSGQQVPANSPLPNCAPGSLKLTLRSEKVRYAPGDKPRLQLIAHNTSATTCKADLGPKTAVLTIKDDEADQIWSSKDCPRGSGTLLLRIPAGGSVTHTIEWDRRQSAPRCATPPAATAGPGTYLVEATVPGAKVMPASFTLTKD</sequence>
<evidence type="ECO:0000256" key="2">
    <source>
        <dbReference type="SAM" id="Phobius"/>
    </source>
</evidence>
<keyword evidence="2" id="KW-0812">Transmembrane</keyword>
<dbReference type="Proteomes" id="UP001174050">
    <property type="component" value="Unassembled WGS sequence"/>
</dbReference>
<dbReference type="EMBL" id="JAUEPL010000058">
    <property type="protein sequence ID" value="MDN3297700.1"/>
    <property type="molecule type" value="Genomic_DNA"/>
</dbReference>
<dbReference type="RefSeq" id="WP_290115089.1">
    <property type="nucleotide sequence ID" value="NZ_JAUEPL010000058.1"/>
</dbReference>
<keyword evidence="2" id="KW-0472">Membrane</keyword>
<comment type="caution">
    <text evidence="3">The sequence shown here is derived from an EMBL/GenBank/DDBJ whole genome shotgun (WGS) entry which is preliminary data.</text>
</comment>
<gene>
    <name evidence="3" type="ORF">QWM81_27415</name>
</gene>
<protein>
    <recommendedName>
        <fullName evidence="5">DUF4232 domain-containing protein</fullName>
    </recommendedName>
</protein>